<reference evidence="1" key="1">
    <citation type="journal article" date="2014" name="Front. Microbiol.">
        <title>High frequency of phylogenetically diverse reductive dehalogenase-homologous genes in deep subseafloor sedimentary metagenomes.</title>
        <authorList>
            <person name="Kawai M."/>
            <person name="Futagami T."/>
            <person name="Toyoda A."/>
            <person name="Takaki Y."/>
            <person name="Nishi S."/>
            <person name="Hori S."/>
            <person name="Arai W."/>
            <person name="Tsubouchi T."/>
            <person name="Morono Y."/>
            <person name="Uchiyama I."/>
            <person name="Ito T."/>
            <person name="Fujiyama A."/>
            <person name="Inagaki F."/>
            <person name="Takami H."/>
        </authorList>
    </citation>
    <scope>NUCLEOTIDE SEQUENCE</scope>
    <source>
        <strain evidence="1">Expedition CK06-06</strain>
    </source>
</reference>
<evidence type="ECO:0000313" key="1">
    <source>
        <dbReference type="EMBL" id="GAI17107.1"/>
    </source>
</evidence>
<dbReference type="EMBL" id="BARV01006811">
    <property type="protein sequence ID" value="GAI17107.1"/>
    <property type="molecule type" value="Genomic_DNA"/>
</dbReference>
<evidence type="ECO:0008006" key="2">
    <source>
        <dbReference type="Google" id="ProtNLM"/>
    </source>
</evidence>
<dbReference type="SUPFAM" id="SSF55874">
    <property type="entry name" value="ATPase domain of HSP90 chaperone/DNA topoisomerase II/histidine kinase"/>
    <property type="match status" value="1"/>
</dbReference>
<proteinExistence type="predicted"/>
<sequence length="79" mass="9055">MQDLSLHILDIVENSIDAGAKKIEIIIKENIKQNILVLKINDNGKGMDKKTIAKVLEQFFCKNILYHSFVHMTFPISIE</sequence>
<name>X1LCU9_9ZZZZ</name>
<accession>X1LCU9</accession>
<protein>
    <recommendedName>
        <fullName evidence="2">Histidine kinase/HSP90-like ATPase domain-containing protein</fullName>
    </recommendedName>
</protein>
<comment type="caution">
    <text evidence="1">The sequence shown here is derived from an EMBL/GenBank/DDBJ whole genome shotgun (WGS) entry which is preliminary data.</text>
</comment>
<dbReference type="Gene3D" id="3.30.565.10">
    <property type="entry name" value="Histidine kinase-like ATPase, C-terminal domain"/>
    <property type="match status" value="1"/>
</dbReference>
<dbReference type="Pfam" id="PF13589">
    <property type="entry name" value="HATPase_c_3"/>
    <property type="match status" value="1"/>
</dbReference>
<organism evidence="1">
    <name type="scientific">marine sediment metagenome</name>
    <dbReference type="NCBI Taxonomy" id="412755"/>
    <lineage>
        <taxon>unclassified sequences</taxon>
        <taxon>metagenomes</taxon>
        <taxon>ecological metagenomes</taxon>
    </lineage>
</organism>
<dbReference type="AlphaFoldDB" id="X1LCU9"/>
<gene>
    <name evidence="1" type="ORF">S06H3_13942</name>
</gene>
<dbReference type="InterPro" id="IPR036890">
    <property type="entry name" value="HATPase_C_sf"/>
</dbReference>